<reference evidence="1 2" key="1">
    <citation type="submission" date="2015-11" db="EMBL/GenBank/DDBJ databases">
        <authorList>
            <person name="Chong T.M."/>
            <person name="Chan K.G."/>
            <person name="Dessaux Y."/>
        </authorList>
    </citation>
    <scope>NUCLEOTIDE SEQUENCE [LARGE SCALE GENOMIC DNA]</scope>
    <source>
        <strain evidence="1 2">S5.2</strain>
        <plasmid evidence="2">Plasmid</plasmid>
    </source>
</reference>
<protein>
    <recommendedName>
        <fullName evidence="3">Transposase</fullName>
    </recommendedName>
</protein>
<sequence>MLLLRNWIKHNQRKIHHDSLLESFTEAFKCQMSNFRMQNQVTINQMRLDSRKGYLSAGIERIYADN</sequence>
<name>A0ABN4J134_ECTME</name>
<evidence type="ECO:0008006" key="3">
    <source>
        <dbReference type="Google" id="ProtNLM"/>
    </source>
</evidence>
<keyword evidence="2" id="KW-1185">Reference proteome</keyword>
<keyword evidence="1" id="KW-0614">Plasmid</keyword>
<accession>A0ABN4J134</accession>
<geneLocation type="plasmid" evidence="2"/>
<dbReference type="EMBL" id="CP013125">
    <property type="protein sequence ID" value="ALN21742.1"/>
    <property type="molecule type" value="Genomic_DNA"/>
</dbReference>
<gene>
    <name evidence="1" type="ORF">DW68_023970</name>
</gene>
<dbReference type="Proteomes" id="UP000028530">
    <property type="component" value="Plasmid pPME5"/>
</dbReference>
<evidence type="ECO:0000313" key="2">
    <source>
        <dbReference type="Proteomes" id="UP000028530"/>
    </source>
</evidence>
<evidence type="ECO:0000313" key="1">
    <source>
        <dbReference type="EMBL" id="ALN21742.1"/>
    </source>
</evidence>
<organism evidence="1 2">
    <name type="scientific">Ectopseudomonas mendocina S5.2</name>
    <dbReference type="NCBI Taxonomy" id="1225174"/>
    <lineage>
        <taxon>Bacteria</taxon>
        <taxon>Pseudomonadati</taxon>
        <taxon>Pseudomonadota</taxon>
        <taxon>Gammaproteobacteria</taxon>
        <taxon>Pseudomonadales</taxon>
        <taxon>Pseudomonadaceae</taxon>
        <taxon>Ectopseudomonas</taxon>
    </lineage>
</organism>
<proteinExistence type="predicted"/>